<evidence type="ECO:0000313" key="2">
    <source>
        <dbReference type="EMBL" id="KAK1128425.1"/>
    </source>
</evidence>
<feature type="compositionally biased region" description="Low complexity" evidence="1">
    <location>
        <begin position="84"/>
        <end position="100"/>
    </location>
</feature>
<reference evidence="2" key="1">
    <citation type="submission" date="2021-10" db="EMBL/GenBank/DDBJ databases">
        <title>Melipona bicolor Genome sequencing and assembly.</title>
        <authorList>
            <person name="Araujo N.S."/>
            <person name="Arias M.C."/>
        </authorList>
    </citation>
    <scope>NUCLEOTIDE SEQUENCE</scope>
    <source>
        <strain evidence="2">USP_2M_L1-L4_2017</strain>
        <tissue evidence="2">Whole body</tissue>
    </source>
</reference>
<dbReference type="AlphaFoldDB" id="A0AA40G024"/>
<organism evidence="2 3">
    <name type="scientific">Melipona bicolor</name>
    <dbReference type="NCBI Taxonomy" id="60889"/>
    <lineage>
        <taxon>Eukaryota</taxon>
        <taxon>Metazoa</taxon>
        <taxon>Ecdysozoa</taxon>
        <taxon>Arthropoda</taxon>
        <taxon>Hexapoda</taxon>
        <taxon>Insecta</taxon>
        <taxon>Pterygota</taxon>
        <taxon>Neoptera</taxon>
        <taxon>Endopterygota</taxon>
        <taxon>Hymenoptera</taxon>
        <taxon>Apocrita</taxon>
        <taxon>Aculeata</taxon>
        <taxon>Apoidea</taxon>
        <taxon>Anthophila</taxon>
        <taxon>Apidae</taxon>
        <taxon>Melipona</taxon>
    </lineage>
</organism>
<name>A0AA40G024_9HYME</name>
<evidence type="ECO:0000313" key="3">
    <source>
        <dbReference type="Proteomes" id="UP001177670"/>
    </source>
</evidence>
<feature type="region of interest" description="Disordered" evidence="1">
    <location>
        <begin position="78"/>
        <end position="101"/>
    </location>
</feature>
<evidence type="ECO:0000256" key="1">
    <source>
        <dbReference type="SAM" id="MobiDB-lite"/>
    </source>
</evidence>
<comment type="caution">
    <text evidence="2">The sequence shown here is derived from an EMBL/GenBank/DDBJ whole genome shotgun (WGS) entry which is preliminary data.</text>
</comment>
<protein>
    <submittedName>
        <fullName evidence="2">Uncharacterized protein</fullName>
    </submittedName>
</protein>
<keyword evidence="3" id="KW-1185">Reference proteome</keyword>
<feature type="non-terminal residue" evidence="2">
    <location>
        <position position="1"/>
    </location>
</feature>
<dbReference type="Proteomes" id="UP001177670">
    <property type="component" value="Unassembled WGS sequence"/>
</dbReference>
<accession>A0AA40G024</accession>
<proteinExistence type="predicted"/>
<sequence length="115" mass="12556">MSGCLDAWILTTFRLYCTSSNIHRVSPSIRSNNFETGTRPAYRFQQLSAPKVDPVAVRISQQPPIYAATALVRATYDPAPPPRALSRSAAPPSTSSTTTPIAVSERSCSYYYPSV</sequence>
<dbReference type="EMBL" id="JAHYIQ010000010">
    <property type="protein sequence ID" value="KAK1128425.1"/>
    <property type="molecule type" value="Genomic_DNA"/>
</dbReference>
<gene>
    <name evidence="2" type="ORF">K0M31_002890</name>
</gene>